<evidence type="ECO:0000313" key="3">
    <source>
        <dbReference type="Proteomes" id="UP000319619"/>
    </source>
</evidence>
<evidence type="ECO:0000313" key="2">
    <source>
        <dbReference type="EMBL" id="TKJ41869.1"/>
    </source>
</evidence>
<name>A0A532V3Y5_UNCL8</name>
<reference evidence="2 3" key="1">
    <citation type="submission" date="2017-06" db="EMBL/GenBank/DDBJ databases">
        <title>Novel microbial phyla capable of carbon fixation and sulfur reduction in deep-sea sediments.</title>
        <authorList>
            <person name="Huang J."/>
            <person name="Baker B."/>
            <person name="Wang Y."/>
        </authorList>
    </citation>
    <scope>NUCLEOTIDE SEQUENCE [LARGE SCALE GENOMIC DNA]</scope>
    <source>
        <strain evidence="2">B3_LCP</strain>
    </source>
</reference>
<evidence type="ECO:0008006" key="4">
    <source>
        <dbReference type="Google" id="ProtNLM"/>
    </source>
</evidence>
<feature type="signal peptide" evidence="1">
    <location>
        <begin position="1"/>
        <end position="23"/>
    </location>
</feature>
<dbReference type="AlphaFoldDB" id="A0A532V3Y5"/>
<comment type="caution">
    <text evidence="2">The sequence shown here is derived from an EMBL/GenBank/DDBJ whole genome shotgun (WGS) entry which is preliminary data.</text>
</comment>
<protein>
    <recommendedName>
        <fullName evidence="4">Secretion system C-terminal sorting domain-containing protein</fullName>
    </recommendedName>
</protein>
<organism evidence="2 3">
    <name type="scientific">candidate division LCP-89 bacterium B3_LCP</name>
    <dbReference type="NCBI Taxonomy" id="2012998"/>
    <lineage>
        <taxon>Bacteria</taxon>
        <taxon>Pseudomonadati</taxon>
        <taxon>Bacteria division LCP-89</taxon>
    </lineage>
</organism>
<proteinExistence type="predicted"/>
<feature type="chain" id="PRO_5022228801" description="Secretion system C-terminal sorting domain-containing protein" evidence="1">
    <location>
        <begin position="24"/>
        <end position="537"/>
    </location>
</feature>
<dbReference type="InterPro" id="IPR026444">
    <property type="entry name" value="Secre_tail"/>
</dbReference>
<dbReference type="NCBIfam" id="TIGR04183">
    <property type="entry name" value="Por_Secre_tail"/>
    <property type="match status" value="1"/>
</dbReference>
<keyword evidence="1" id="KW-0732">Signal</keyword>
<dbReference type="EMBL" id="NJBN01000002">
    <property type="protein sequence ID" value="TKJ41869.1"/>
    <property type="molecule type" value="Genomic_DNA"/>
</dbReference>
<accession>A0A532V3Y5</accession>
<gene>
    <name evidence="2" type="ORF">CEE37_04685</name>
</gene>
<evidence type="ECO:0000256" key="1">
    <source>
        <dbReference type="SAM" id="SignalP"/>
    </source>
</evidence>
<sequence length="537" mass="60355">MRFKIFLSLIPALVLTLTGTTHAWWFEYDTIEENMPVAADSGVYQGYPVALPFINGSTIILYHEGQPLCGNYYQIIDKYGQPVLTEPQNLMPQTTTGQYALVIPDEYGGVFATAAKLGSDEGIWAQQIDSLGNRMWGDAGIRVCDEQSGGVSMGISTDGTGGFLITHSASVDIHVFRIDGSGQHIWSEDGVIVCDNPDQQSNPRITHDGSGGAYVSWRDYRSPFGNYGSLWMQHLDSEGNELWQNNGILIHNTGPWFHQLIPDEAGGVIAQTGSGIGNTVRRIDPAGHILWSYYGASYRPEAKIIRGEPGFFYLGWSSYDEYTIYAQKMDMQGNFYWNGQTGAVMGTFRDYHTYSRHNFAYRHPHFYGVFEFYDSWLPDYLFAQRLDSLGNRMWGESGVMVAYEDDEYINYPNIVPDPDEDGGAVIVYESYWGHDIFGKHVNANGSLGGPDPRKRPAELHPVITGVSDNLISYSIIEAGFVRIELYNLLGRYIKTIENTYLPTGKHTTQIDPSELVSGIYFLKLETHTGSMLPRWWW</sequence>
<dbReference type="Proteomes" id="UP000319619">
    <property type="component" value="Unassembled WGS sequence"/>
</dbReference>